<dbReference type="GO" id="GO:0005737">
    <property type="term" value="C:cytoplasm"/>
    <property type="evidence" value="ECO:0007669"/>
    <property type="project" value="TreeGrafter"/>
</dbReference>
<dbReference type="GO" id="GO:0046656">
    <property type="term" value="P:folic acid biosynthetic process"/>
    <property type="evidence" value="ECO:0007669"/>
    <property type="project" value="UniProtKB-KW"/>
</dbReference>
<dbReference type="Pfam" id="PF08245">
    <property type="entry name" value="Mur_ligase_M"/>
    <property type="match status" value="1"/>
</dbReference>
<evidence type="ECO:0000256" key="2">
    <source>
        <dbReference type="ARBA" id="ARBA00002714"/>
    </source>
</evidence>
<dbReference type="Gene3D" id="3.40.1190.10">
    <property type="entry name" value="Mur-like, catalytic domain"/>
    <property type="match status" value="1"/>
</dbReference>
<dbReference type="UniPathway" id="UPA00077">
    <property type="reaction ID" value="UER00157"/>
</dbReference>
<comment type="function">
    <text evidence="2">Functions in two distinct reactions of the de novo folate biosynthetic pathway. Catalyzes the addition of a glutamate residue to dihydropteroate (7,8-dihydropteroate or H2Pte) to form dihydrofolate (7,8-dihydrofolate monoglutamate or H2Pte-Glu). Also catalyzes successive additions of L-glutamate to tetrahydrofolate or 10-formyltetrahydrofolate or 5,10-methylenetetrahydrofolate, leading to folylpolyglutamate derivatives.</text>
</comment>
<comment type="caution">
    <text evidence="26">The sequence shown here is derived from an EMBL/GenBank/DDBJ whole genome shotgun (WGS) entry which is preliminary data.</text>
</comment>
<evidence type="ECO:0000256" key="21">
    <source>
        <dbReference type="ARBA" id="ARBA00049035"/>
    </source>
</evidence>
<keyword evidence="15" id="KW-0289">Folate biosynthesis</keyword>
<dbReference type="GO" id="GO:0046654">
    <property type="term" value="P:tetrahydrofolate biosynthetic process"/>
    <property type="evidence" value="ECO:0007669"/>
    <property type="project" value="UniProtKB-UniPathway"/>
</dbReference>
<dbReference type="STRING" id="1000565.METUNv1_02667"/>
<evidence type="ECO:0000256" key="15">
    <source>
        <dbReference type="ARBA" id="ARBA00022909"/>
    </source>
</evidence>
<gene>
    <name evidence="26" type="ORF">METUNv1_02667</name>
</gene>
<comment type="catalytic activity">
    <reaction evidence="20">
        <text>10-formyltetrahydrofolyl-(gamma-L-Glu)(n) + L-glutamate + ATP = 10-formyltetrahydrofolyl-(gamma-L-Glu)(n+1) + ADP + phosphate + H(+)</text>
        <dbReference type="Rhea" id="RHEA:51904"/>
        <dbReference type="Rhea" id="RHEA-COMP:13088"/>
        <dbReference type="Rhea" id="RHEA-COMP:14300"/>
        <dbReference type="ChEBI" id="CHEBI:15378"/>
        <dbReference type="ChEBI" id="CHEBI:29985"/>
        <dbReference type="ChEBI" id="CHEBI:30616"/>
        <dbReference type="ChEBI" id="CHEBI:43474"/>
        <dbReference type="ChEBI" id="CHEBI:134413"/>
        <dbReference type="ChEBI" id="CHEBI:456216"/>
        <dbReference type="EC" id="6.3.2.17"/>
    </reaction>
</comment>
<evidence type="ECO:0000256" key="1">
    <source>
        <dbReference type="ARBA" id="ARBA00001946"/>
    </source>
</evidence>
<dbReference type="GO" id="GO:0046872">
    <property type="term" value="F:metal ion binding"/>
    <property type="evidence" value="ECO:0007669"/>
    <property type="project" value="UniProtKB-KW"/>
</dbReference>
<dbReference type="InterPro" id="IPR001645">
    <property type="entry name" value="Folylpolyglutamate_synth"/>
</dbReference>
<keyword evidence="10 23" id="KW-0436">Ligase</keyword>
<dbReference type="GO" id="GO:0004326">
    <property type="term" value="F:tetrahydrofolylpolyglutamate synthase activity"/>
    <property type="evidence" value="ECO:0007669"/>
    <property type="project" value="UniProtKB-EC"/>
</dbReference>
<dbReference type="Proteomes" id="UP000005019">
    <property type="component" value="Unassembled WGS sequence"/>
</dbReference>
<evidence type="ECO:0000256" key="7">
    <source>
        <dbReference type="ARBA" id="ARBA00013023"/>
    </source>
</evidence>
<evidence type="ECO:0000256" key="12">
    <source>
        <dbReference type="ARBA" id="ARBA00022741"/>
    </source>
</evidence>
<comment type="pathway">
    <text evidence="3">Cofactor biosynthesis; tetrahydrofolate biosynthesis; 7,8-dihydrofolate from 2-amino-4-hydroxy-6-hydroxymethyl-7,8-dihydropteridine diphosphate and 4-aminobenzoate: step 2/2.</text>
</comment>
<protein>
    <recommendedName>
        <fullName evidence="9">Dihydrofolate synthase/folylpolyglutamate synthase</fullName>
        <ecNumber evidence="7">6.3.2.12</ecNumber>
        <ecNumber evidence="8">6.3.2.17</ecNumber>
    </recommendedName>
    <alternativeName>
        <fullName evidence="18">Folylpoly-gamma-glutamate synthetase-dihydrofolate synthetase</fullName>
    </alternativeName>
    <alternativeName>
        <fullName evidence="16">Folylpolyglutamate synthetase</fullName>
    </alternativeName>
    <alternativeName>
        <fullName evidence="17">Tetrahydrofolylpolyglutamate synthase</fullName>
    </alternativeName>
</protein>
<evidence type="ECO:0000256" key="17">
    <source>
        <dbReference type="ARBA" id="ARBA00030592"/>
    </source>
</evidence>
<dbReference type="EC" id="6.3.2.17" evidence="8"/>
<keyword evidence="11" id="KW-0479">Metal-binding</keyword>
<dbReference type="Gene3D" id="3.90.190.20">
    <property type="entry name" value="Mur ligase, C-terminal domain"/>
    <property type="match status" value="1"/>
</dbReference>
<dbReference type="PANTHER" id="PTHR11136:SF0">
    <property type="entry name" value="DIHYDROFOLATE SYNTHETASE-RELATED"/>
    <property type="match status" value="1"/>
</dbReference>
<comment type="similarity">
    <text evidence="5 23">Belongs to the folylpolyglutamate synthase family.</text>
</comment>
<reference evidence="26 27" key="1">
    <citation type="journal article" date="2011" name="J. Bacteriol.">
        <title>Genome sequence of Methyloversatilis universalis FAM5T, a methylotrophic representative of the order Rhodocyclales.</title>
        <authorList>
            <person name="Kittichotirat W."/>
            <person name="Good N.M."/>
            <person name="Hall R."/>
            <person name="Bringel F."/>
            <person name="Lajus A."/>
            <person name="Medigue C."/>
            <person name="Smalley N.E."/>
            <person name="Beck D."/>
            <person name="Bumgarner R."/>
            <person name="Vuilleumier S."/>
            <person name="Kalyuzhnaya M.G."/>
        </authorList>
    </citation>
    <scope>NUCLEOTIDE SEQUENCE [LARGE SCALE GENOMIC DNA]</scope>
    <source>
        <strain evidence="27">ATCC BAA-1314 / JCM 13912 / FAM5</strain>
    </source>
</reference>
<dbReference type="Pfam" id="PF02875">
    <property type="entry name" value="Mur_ligase_C"/>
    <property type="match status" value="1"/>
</dbReference>
<dbReference type="FunFam" id="3.40.1190.10:FF:000004">
    <property type="entry name" value="Dihydrofolate synthase/folylpolyglutamate synthase"/>
    <property type="match status" value="1"/>
</dbReference>
<dbReference type="PANTHER" id="PTHR11136">
    <property type="entry name" value="FOLYLPOLYGLUTAMATE SYNTHASE-RELATED"/>
    <property type="match status" value="1"/>
</dbReference>
<dbReference type="SUPFAM" id="SSF53623">
    <property type="entry name" value="MurD-like peptide ligases, catalytic domain"/>
    <property type="match status" value="1"/>
</dbReference>
<sequence length="445" mass="47984">MSGQLMYSTLPEWLQHLESLHPKVIQLGLDRVLSVKKALGVVQKVPLFIVGGTNGKGSTCAMLERILRCAGYRVGTYTSPHLLAYNERVRINGEPASDEAICRGFAEVEAARGDTALTYFEFGTLGAWQVFEHANLDVIVMEVGLGGRLDAVNAFDADCAIVTSVDLDHMEYLGDTRELIGREKAGIFRAGRPAIVGDPVPPQTVIDYAQSIGAVLKISGRDFGFGGDRQQWGYWRRDPERLVKRGGLGYPALRGANQLLNASSVITALDAMADRVPVSLGDIRLGLATVELPGRFQVMPGRPAVIFDVAHNPHAAGVLNENLSNMGFYPATWAVLGMLRDKDIAGVLDRLKGRIDHWMLCDLGGPRGTPAADIAAMIADRGIPGTVDTFASPVEAWRATRARVGADDRIIVFGSFLTVAEVMRDYAQSPRPPVSDAATPPPAQG</sequence>
<comment type="cofactor">
    <cofactor evidence="1">
        <name>Mg(2+)</name>
        <dbReference type="ChEBI" id="CHEBI:18420"/>
    </cofactor>
</comment>
<comment type="subunit">
    <text evidence="6">Monomer.</text>
</comment>
<dbReference type="InterPro" id="IPR036615">
    <property type="entry name" value="Mur_ligase_C_dom_sf"/>
</dbReference>
<keyword evidence="13 23" id="KW-0067">ATP-binding</keyword>
<feature type="domain" description="Mur ligase C-terminal" evidence="24">
    <location>
        <begin position="294"/>
        <end position="416"/>
    </location>
</feature>
<dbReference type="PIRSF" id="PIRSF001563">
    <property type="entry name" value="Folylpolyglu_synth"/>
    <property type="match status" value="1"/>
</dbReference>
<evidence type="ECO:0000256" key="20">
    <source>
        <dbReference type="ARBA" id="ARBA00047808"/>
    </source>
</evidence>
<proteinExistence type="inferred from homology"/>
<evidence type="ECO:0000256" key="10">
    <source>
        <dbReference type="ARBA" id="ARBA00022598"/>
    </source>
</evidence>
<evidence type="ECO:0000256" key="14">
    <source>
        <dbReference type="ARBA" id="ARBA00022842"/>
    </source>
</evidence>
<evidence type="ECO:0000256" key="8">
    <source>
        <dbReference type="ARBA" id="ARBA00013025"/>
    </source>
</evidence>
<dbReference type="PROSITE" id="PS01011">
    <property type="entry name" value="FOLYLPOLYGLU_SYNT_1"/>
    <property type="match status" value="1"/>
</dbReference>
<dbReference type="eggNOG" id="COG0285">
    <property type="taxonomic scope" value="Bacteria"/>
</dbReference>
<dbReference type="InterPro" id="IPR004101">
    <property type="entry name" value="Mur_ligase_C"/>
</dbReference>
<dbReference type="SUPFAM" id="SSF53244">
    <property type="entry name" value="MurD-like peptide ligases, peptide-binding domain"/>
    <property type="match status" value="1"/>
</dbReference>
<comment type="pathway">
    <text evidence="4">Cofactor biosynthesis; tetrahydrofolylpolyglutamate biosynthesis.</text>
</comment>
<evidence type="ECO:0000256" key="13">
    <source>
        <dbReference type="ARBA" id="ARBA00022840"/>
    </source>
</evidence>
<keyword evidence="12 23" id="KW-0547">Nucleotide-binding</keyword>
<evidence type="ECO:0000256" key="3">
    <source>
        <dbReference type="ARBA" id="ARBA00004799"/>
    </source>
</evidence>
<evidence type="ECO:0000313" key="27">
    <source>
        <dbReference type="Proteomes" id="UP000005019"/>
    </source>
</evidence>
<evidence type="ECO:0000259" key="25">
    <source>
        <dbReference type="Pfam" id="PF08245"/>
    </source>
</evidence>
<comment type="catalytic activity">
    <reaction evidence="19">
        <text>(6S)-5,6,7,8-tetrahydrofolyl-(gamma-L-Glu)(n) + L-glutamate + ATP = (6S)-5,6,7,8-tetrahydrofolyl-(gamma-L-Glu)(n+1) + ADP + phosphate + H(+)</text>
        <dbReference type="Rhea" id="RHEA:10580"/>
        <dbReference type="Rhea" id="RHEA-COMP:14738"/>
        <dbReference type="Rhea" id="RHEA-COMP:14740"/>
        <dbReference type="ChEBI" id="CHEBI:15378"/>
        <dbReference type="ChEBI" id="CHEBI:29985"/>
        <dbReference type="ChEBI" id="CHEBI:30616"/>
        <dbReference type="ChEBI" id="CHEBI:43474"/>
        <dbReference type="ChEBI" id="CHEBI:141005"/>
        <dbReference type="ChEBI" id="CHEBI:456216"/>
        <dbReference type="EC" id="6.3.2.17"/>
    </reaction>
</comment>
<evidence type="ECO:0000256" key="16">
    <source>
        <dbReference type="ARBA" id="ARBA00030048"/>
    </source>
</evidence>
<evidence type="ECO:0000256" key="5">
    <source>
        <dbReference type="ARBA" id="ARBA00008276"/>
    </source>
</evidence>
<dbReference type="GO" id="GO:0005524">
    <property type="term" value="F:ATP binding"/>
    <property type="evidence" value="ECO:0007669"/>
    <property type="project" value="UniProtKB-KW"/>
</dbReference>
<dbReference type="InterPro" id="IPR018109">
    <property type="entry name" value="Folylpolyglutamate_synth_CS"/>
</dbReference>
<dbReference type="NCBIfam" id="TIGR01499">
    <property type="entry name" value="folC"/>
    <property type="match status" value="1"/>
</dbReference>
<dbReference type="EC" id="6.3.2.12" evidence="7"/>
<dbReference type="AlphaFoldDB" id="F5REE7"/>
<dbReference type="NCBIfam" id="NF008101">
    <property type="entry name" value="PRK10846.1"/>
    <property type="match status" value="1"/>
</dbReference>
<evidence type="ECO:0000256" key="18">
    <source>
        <dbReference type="ARBA" id="ARBA00032510"/>
    </source>
</evidence>
<keyword evidence="27" id="KW-1185">Reference proteome</keyword>
<evidence type="ECO:0000256" key="11">
    <source>
        <dbReference type="ARBA" id="ARBA00022723"/>
    </source>
</evidence>
<name>F5REE7_METUF</name>
<keyword evidence="14" id="KW-0460">Magnesium</keyword>
<feature type="domain" description="Mur ligase central" evidence="25">
    <location>
        <begin position="50"/>
        <end position="190"/>
    </location>
</feature>
<evidence type="ECO:0000256" key="22">
    <source>
        <dbReference type="ARBA" id="ARBA00049161"/>
    </source>
</evidence>
<evidence type="ECO:0000259" key="24">
    <source>
        <dbReference type="Pfam" id="PF02875"/>
    </source>
</evidence>
<dbReference type="EMBL" id="AFHG01000052">
    <property type="protein sequence ID" value="EGK71278.1"/>
    <property type="molecule type" value="Genomic_DNA"/>
</dbReference>
<dbReference type="InterPro" id="IPR036565">
    <property type="entry name" value="Mur-like_cat_sf"/>
</dbReference>
<organism evidence="26 27">
    <name type="scientific">Methyloversatilis universalis (strain ATCC BAA-1314 / DSM 25237 / JCM 13912 / CCUG 52030 / FAM5)</name>
    <dbReference type="NCBI Taxonomy" id="1000565"/>
    <lineage>
        <taxon>Bacteria</taxon>
        <taxon>Pseudomonadati</taxon>
        <taxon>Pseudomonadota</taxon>
        <taxon>Betaproteobacteria</taxon>
        <taxon>Nitrosomonadales</taxon>
        <taxon>Sterolibacteriaceae</taxon>
        <taxon>Methyloversatilis</taxon>
    </lineage>
</organism>
<evidence type="ECO:0000256" key="4">
    <source>
        <dbReference type="ARBA" id="ARBA00005150"/>
    </source>
</evidence>
<evidence type="ECO:0000256" key="6">
    <source>
        <dbReference type="ARBA" id="ARBA00011245"/>
    </source>
</evidence>
<evidence type="ECO:0000256" key="23">
    <source>
        <dbReference type="PIRNR" id="PIRNR001563"/>
    </source>
</evidence>
<accession>F5REE7</accession>
<comment type="catalytic activity">
    <reaction evidence="21">
        <text>(6R)-5,10-methylenetetrahydrofolyl-(gamma-L-Glu)(n) + L-glutamate + ATP = (6R)-5,10-methylenetetrahydrofolyl-(gamma-L-Glu)(n+1) + ADP + phosphate + H(+)</text>
        <dbReference type="Rhea" id="RHEA:51912"/>
        <dbReference type="Rhea" id="RHEA-COMP:13257"/>
        <dbReference type="Rhea" id="RHEA-COMP:13258"/>
        <dbReference type="ChEBI" id="CHEBI:15378"/>
        <dbReference type="ChEBI" id="CHEBI:29985"/>
        <dbReference type="ChEBI" id="CHEBI:30616"/>
        <dbReference type="ChEBI" id="CHEBI:43474"/>
        <dbReference type="ChEBI" id="CHEBI:136572"/>
        <dbReference type="ChEBI" id="CHEBI:456216"/>
        <dbReference type="EC" id="6.3.2.17"/>
    </reaction>
</comment>
<evidence type="ECO:0000256" key="19">
    <source>
        <dbReference type="ARBA" id="ARBA00047493"/>
    </source>
</evidence>
<dbReference type="GO" id="GO:0008841">
    <property type="term" value="F:dihydrofolate synthase activity"/>
    <property type="evidence" value="ECO:0007669"/>
    <property type="project" value="UniProtKB-EC"/>
</dbReference>
<comment type="catalytic activity">
    <reaction evidence="22">
        <text>7,8-dihydropteroate + L-glutamate + ATP = 7,8-dihydrofolate + ADP + phosphate + H(+)</text>
        <dbReference type="Rhea" id="RHEA:23584"/>
        <dbReference type="ChEBI" id="CHEBI:15378"/>
        <dbReference type="ChEBI" id="CHEBI:17839"/>
        <dbReference type="ChEBI" id="CHEBI:29985"/>
        <dbReference type="ChEBI" id="CHEBI:30616"/>
        <dbReference type="ChEBI" id="CHEBI:43474"/>
        <dbReference type="ChEBI" id="CHEBI:57451"/>
        <dbReference type="ChEBI" id="CHEBI:456216"/>
        <dbReference type="EC" id="6.3.2.12"/>
    </reaction>
</comment>
<dbReference type="InterPro" id="IPR013221">
    <property type="entry name" value="Mur_ligase_cen"/>
</dbReference>
<evidence type="ECO:0000313" key="26">
    <source>
        <dbReference type="EMBL" id="EGK71278.1"/>
    </source>
</evidence>
<evidence type="ECO:0000256" key="9">
    <source>
        <dbReference type="ARBA" id="ARBA00019357"/>
    </source>
</evidence>